<keyword evidence="16" id="KW-0812">Transmembrane</keyword>
<dbReference type="Pfam" id="PF00067">
    <property type="entry name" value="p450"/>
    <property type="match status" value="1"/>
</dbReference>
<evidence type="ECO:0000256" key="5">
    <source>
        <dbReference type="ARBA" id="ARBA00010617"/>
    </source>
</evidence>
<dbReference type="InterPro" id="IPR002401">
    <property type="entry name" value="Cyt_P450_E_grp-I"/>
</dbReference>
<dbReference type="PANTHER" id="PTHR24291:SF189">
    <property type="entry name" value="CYTOCHROME P450 4C3-RELATED"/>
    <property type="match status" value="1"/>
</dbReference>
<protein>
    <recommendedName>
        <fullName evidence="19">Cytochrome P450</fullName>
    </recommendedName>
</protein>
<evidence type="ECO:0000256" key="8">
    <source>
        <dbReference type="ARBA" id="ARBA00022824"/>
    </source>
</evidence>
<evidence type="ECO:0000313" key="17">
    <source>
        <dbReference type="EMBL" id="KAL3271098.1"/>
    </source>
</evidence>
<dbReference type="PANTHER" id="PTHR24291">
    <property type="entry name" value="CYTOCHROME P450 FAMILY 4"/>
    <property type="match status" value="1"/>
</dbReference>
<evidence type="ECO:0000256" key="12">
    <source>
        <dbReference type="ARBA" id="ARBA00023033"/>
    </source>
</evidence>
<comment type="caution">
    <text evidence="17">The sequence shown here is derived from an EMBL/GenBank/DDBJ whole genome shotgun (WGS) entry which is preliminary data.</text>
</comment>
<feature type="binding site" description="axial binding residue" evidence="14">
    <location>
        <position position="453"/>
    </location>
    <ligand>
        <name>heme</name>
        <dbReference type="ChEBI" id="CHEBI:30413"/>
    </ligand>
    <ligandPart>
        <name>Fe</name>
        <dbReference type="ChEBI" id="CHEBI:18248"/>
    </ligandPart>
</feature>
<evidence type="ECO:0000256" key="10">
    <source>
        <dbReference type="ARBA" id="ARBA00023002"/>
    </source>
</evidence>
<dbReference type="AlphaFoldDB" id="A0ABD2MXA2"/>
<dbReference type="PRINTS" id="PR00463">
    <property type="entry name" value="EP450I"/>
</dbReference>
<dbReference type="PROSITE" id="PS00086">
    <property type="entry name" value="CYTOCHROME_P450"/>
    <property type="match status" value="1"/>
</dbReference>
<dbReference type="GO" id="GO:0004497">
    <property type="term" value="F:monooxygenase activity"/>
    <property type="evidence" value="ECO:0007669"/>
    <property type="project" value="UniProtKB-KW"/>
</dbReference>
<proteinExistence type="inferred from homology"/>
<comment type="function">
    <text evidence="2">May be involved in the metabolism of insect hormones and in the breakdown of synthetic insecticides.</text>
</comment>
<evidence type="ECO:0000256" key="15">
    <source>
        <dbReference type="RuleBase" id="RU000461"/>
    </source>
</evidence>
<feature type="transmembrane region" description="Helical" evidence="16">
    <location>
        <begin position="12"/>
        <end position="30"/>
    </location>
</feature>
<dbReference type="InterPro" id="IPR017972">
    <property type="entry name" value="Cyt_P450_CS"/>
</dbReference>
<dbReference type="GO" id="GO:0046872">
    <property type="term" value="F:metal ion binding"/>
    <property type="evidence" value="ECO:0007669"/>
    <property type="project" value="UniProtKB-KW"/>
</dbReference>
<keyword evidence="13 16" id="KW-0472">Membrane</keyword>
<evidence type="ECO:0000256" key="9">
    <source>
        <dbReference type="ARBA" id="ARBA00022848"/>
    </source>
</evidence>
<evidence type="ECO:0000256" key="2">
    <source>
        <dbReference type="ARBA" id="ARBA00003690"/>
    </source>
</evidence>
<evidence type="ECO:0000256" key="13">
    <source>
        <dbReference type="ARBA" id="ARBA00023136"/>
    </source>
</evidence>
<dbReference type="EMBL" id="JABFTP020000042">
    <property type="protein sequence ID" value="KAL3271098.1"/>
    <property type="molecule type" value="Genomic_DNA"/>
</dbReference>
<keyword evidence="8" id="KW-0256">Endoplasmic reticulum</keyword>
<evidence type="ECO:0000256" key="7">
    <source>
        <dbReference type="ARBA" id="ARBA00022723"/>
    </source>
</evidence>
<evidence type="ECO:0000256" key="14">
    <source>
        <dbReference type="PIRSR" id="PIRSR602401-1"/>
    </source>
</evidence>
<evidence type="ECO:0008006" key="19">
    <source>
        <dbReference type="Google" id="ProtNLM"/>
    </source>
</evidence>
<evidence type="ECO:0000313" key="18">
    <source>
        <dbReference type="Proteomes" id="UP001516400"/>
    </source>
</evidence>
<evidence type="ECO:0000256" key="11">
    <source>
        <dbReference type="ARBA" id="ARBA00023004"/>
    </source>
</evidence>
<organism evidence="17 18">
    <name type="scientific">Cryptolaemus montrouzieri</name>
    <dbReference type="NCBI Taxonomy" id="559131"/>
    <lineage>
        <taxon>Eukaryota</taxon>
        <taxon>Metazoa</taxon>
        <taxon>Ecdysozoa</taxon>
        <taxon>Arthropoda</taxon>
        <taxon>Hexapoda</taxon>
        <taxon>Insecta</taxon>
        <taxon>Pterygota</taxon>
        <taxon>Neoptera</taxon>
        <taxon>Endopterygota</taxon>
        <taxon>Coleoptera</taxon>
        <taxon>Polyphaga</taxon>
        <taxon>Cucujiformia</taxon>
        <taxon>Coccinelloidea</taxon>
        <taxon>Coccinellidae</taxon>
        <taxon>Scymninae</taxon>
        <taxon>Scymnini</taxon>
        <taxon>Cryptolaemus</taxon>
    </lineage>
</organism>
<keyword evidence="16" id="KW-1133">Transmembrane helix</keyword>
<reference evidence="17 18" key="1">
    <citation type="journal article" date="2021" name="BMC Biol.">
        <title>Horizontally acquired antibacterial genes associated with adaptive radiation of ladybird beetles.</title>
        <authorList>
            <person name="Li H.S."/>
            <person name="Tang X.F."/>
            <person name="Huang Y.H."/>
            <person name="Xu Z.Y."/>
            <person name="Chen M.L."/>
            <person name="Du X.Y."/>
            <person name="Qiu B.Y."/>
            <person name="Chen P.T."/>
            <person name="Zhang W."/>
            <person name="Slipinski A."/>
            <person name="Escalona H.E."/>
            <person name="Waterhouse R.M."/>
            <person name="Zwick A."/>
            <person name="Pang H."/>
        </authorList>
    </citation>
    <scope>NUCLEOTIDE SEQUENCE [LARGE SCALE GENOMIC DNA]</scope>
    <source>
        <strain evidence="17">SYSU2018</strain>
    </source>
</reference>
<evidence type="ECO:0000256" key="16">
    <source>
        <dbReference type="SAM" id="Phobius"/>
    </source>
</evidence>
<dbReference type="Gene3D" id="1.10.630.10">
    <property type="entry name" value="Cytochrome P450"/>
    <property type="match status" value="1"/>
</dbReference>
<comment type="subcellular location">
    <subcellularLocation>
        <location evidence="4">Endoplasmic reticulum membrane</location>
        <topology evidence="4">Peripheral membrane protein</topology>
    </subcellularLocation>
    <subcellularLocation>
        <location evidence="3">Microsome membrane</location>
        <topology evidence="3">Peripheral membrane protein</topology>
    </subcellularLocation>
</comment>
<dbReference type="CDD" id="cd20628">
    <property type="entry name" value="CYP4"/>
    <property type="match status" value="1"/>
</dbReference>
<keyword evidence="6 14" id="KW-0349">Heme</keyword>
<keyword evidence="12 15" id="KW-0503">Monooxygenase</keyword>
<keyword evidence="11 14" id="KW-0408">Iron</keyword>
<dbReference type="InterPro" id="IPR036396">
    <property type="entry name" value="Cyt_P450_sf"/>
</dbReference>
<sequence length="508" mass="58501">MEKSGPLDVLKSLSFILVVSGLLWIVLYHWRRRKLYKLVSKVPGPSGYPIIGNALIFLFKDQVDLYDSIVKLYSNYSGLFKIWMGSEPFFCIYKPEHLEIVLNHRQCLAKSTHYDFTKPFMGNGLFSAPVNIWKKTRKLINPAFNQKLLDSFVPIFSEQAEIFLEVMKKNVGEEDLDIFAKISALQMDSVCETVMGIKMTTQTSPNDFGNKLDGAMAIAWMRAFNIPYHFEFIYAISKYGKEFNRLVSDLNKITKAVISEKMKNYEENMIARKNGEIIEETRKFKTFSELLVQLYHEDKQMSEQQIQDEVNTLLAAGTDTSTTTICFTLLTLGLHPELQEKVYEEIINVLGEDRVVTKQDLQHLDLLERFIKETMRLFPIAGFFMRKADDDIDLGDGVVPANATILINTMATHRNAKYWKDPLKFDPDRFLPEEVAKRHPYCYLPFSAGPRGCLGARYAIMSMKTNLATILRKYRITTDYKSIEEVSLKVHMLLRPADGFKLSLVERT</sequence>
<keyword evidence="10 15" id="KW-0560">Oxidoreductase</keyword>
<evidence type="ECO:0000256" key="1">
    <source>
        <dbReference type="ARBA" id="ARBA00001971"/>
    </source>
</evidence>
<gene>
    <name evidence="17" type="ORF">HHI36_021594</name>
</gene>
<evidence type="ECO:0000256" key="3">
    <source>
        <dbReference type="ARBA" id="ARBA00004174"/>
    </source>
</evidence>
<dbReference type="PRINTS" id="PR00385">
    <property type="entry name" value="P450"/>
</dbReference>
<dbReference type="SUPFAM" id="SSF48264">
    <property type="entry name" value="Cytochrome P450"/>
    <property type="match status" value="1"/>
</dbReference>
<evidence type="ECO:0000256" key="6">
    <source>
        <dbReference type="ARBA" id="ARBA00022617"/>
    </source>
</evidence>
<dbReference type="InterPro" id="IPR050196">
    <property type="entry name" value="Cytochrome_P450_Monoox"/>
</dbReference>
<evidence type="ECO:0000256" key="4">
    <source>
        <dbReference type="ARBA" id="ARBA00004406"/>
    </source>
</evidence>
<dbReference type="GO" id="GO:0005789">
    <property type="term" value="C:endoplasmic reticulum membrane"/>
    <property type="evidence" value="ECO:0007669"/>
    <property type="project" value="UniProtKB-SubCell"/>
</dbReference>
<comment type="similarity">
    <text evidence="5 15">Belongs to the cytochrome P450 family.</text>
</comment>
<keyword evidence="9" id="KW-0492">Microsome</keyword>
<keyword evidence="7 14" id="KW-0479">Metal-binding</keyword>
<name>A0ABD2MXA2_9CUCU</name>
<keyword evidence="18" id="KW-1185">Reference proteome</keyword>
<dbReference type="InterPro" id="IPR001128">
    <property type="entry name" value="Cyt_P450"/>
</dbReference>
<comment type="cofactor">
    <cofactor evidence="1 14">
        <name>heme</name>
        <dbReference type="ChEBI" id="CHEBI:30413"/>
    </cofactor>
</comment>
<accession>A0ABD2MXA2</accession>
<dbReference type="Proteomes" id="UP001516400">
    <property type="component" value="Unassembled WGS sequence"/>
</dbReference>